<evidence type="ECO:0000256" key="2">
    <source>
        <dbReference type="ARBA" id="ARBA00022448"/>
    </source>
</evidence>
<dbReference type="PROSITE" id="PS50928">
    <property type="entry name" value="ABC_TM1"/>
    <property type="match status" value="1"/>
</dbReference>
<dbReference type="InterPro" id="IPR010065">
    <property type="entry name" value="AA_ABC_transptr_permease_3TM"/>
</dbReference>
<dbReference type="InterPro" id="IPR000515">
    <property type="entry name" value="MetI-like"/>
</dbReference>
<evidence type="ECO:0000256" key="7">
    <source>
        <dbReference type="ARBA" id="ARBA00023136"/>
    </source>
</evidence>
<evidence type="ECO:0000256" key="3">
    <source>
        <dbReference type="ARBA" id="ARBA00022475"/>
    </source>
</evidence>
<dbReference type="EMBL" id="JARAVY010000014">
    <property type="protein sequence ID" value="MDX2913342.1"/>
    <property type="molecule type" value="Genomic_DNA"/>
</dbReference>
<feature type="transmembrane region" description="Helical" evidence="8">
    <location>
        <begin position="234"/>
        <end position="251"/>
    </location>
</feature>
<feature type="region of interest" description="Disordered" evidence="9">
    <location>
        <begin position="1"/>
        <end position="20"/>
    </location>
</feature>
<comment type="similarity">
    <text evidence="8">Belongs to the binding-protein-dependent transport system permease family.</text>
</comment>
<evidence type="ECO:0000256" key="5">
    <source>
        <dbReference type="ARBA" id="ARBA00022970"/>
    </source>
</evidence>
<comment type="subcellular location">
    <subcellularLocation>
        <location evidence="1 8">Cell membrane</location>
        <topology evidence="1 8">Multi-pass membrane protein</topology>
    </subcellularLocation>
</comment>
<evidence type="ECO:0000259" key="10">
    <source>
        <dbReference type="PROSITE" id="PS50928"/>
    </source>
</evidence>
<dbReference type="PANTHER" id="PTHR30614">
    <property type="entry name" value="MEMBRANE COMPONENT OF AMINO ACID ABC TRANSPORTER"/>
    <property type="match status" value="1"/>
</dbReference>
<dbReference type="Pfam" id="PF00528">
    <property type="entry name" value="BPD_transp_1"/>
    <property type="match status" value="1"/>
</dbReference>
<feature type="transmembrane region" description="Helical" evidence="8">
    <location>
        <begin position="257"/>
        <end position="278"/>
    </location>
</feature>
<keyword evidence="4 8" id="KW-0812">Transmembrane</keyword>
<organism evidence="11 12">
    <name type="scientific">Streptomyces griseiscabiei</name>
    <dbReference type="NCBI Taxonomy" id="2993540"/>
    <lineage>
        <taxon>Bacteria</taxon>
        <taxon>Bacillati</taxon>
        <taxon>Actinomycetota</taxon>
        <taxon>Actinomycetes</taxon>
        <taxon>Kitasatosporales</taxon>
        <taxon>Streptomycetaceae</taxon>
        <taxon>Streptomyces</taxon>
    </lineage>
</organism>
<feature type="transmembrane region" description="Helical" evidence="8">
    <location>
        <begin position="108"/>
        <end position="128"/>
    </location>
</feature>
<proteinExistence type="inferred from homology"/>
<keyword evidence="7 8" id="KW-0472">Membrane</keyword>
<evidence type="ECO:0000256" key="9">
    <source>
        <dbReference type="SAM" id="MobiDB-lite"/>
    </source>
</evidence>
<dbReference type="InterPro" id="IPR043429">
    <property type="entry name" value="ArtM/GltK/GlnP/TcyL/YhdX-like"/>
</dbReference>
<name>A0ABU4LC34_9ACTN</name>
<dbReference type="Gene3D" id="1.10.3720.10">
    <property type="entry name" value="MetI-like"/>
    <property type="match status" value="1"/>
</dbReference>
<keyword evidence="3" id="KW-1003">Cell membrane</keyword>
<dbReference type="InterPro" id="IPR035906">
    <property type="entry name" value="MetI-like_sf"/>
</dbReference>
<gene>
    <name evidence="11" type="ORF">PV517_32325</name>
</gene>
<evidence type="ECO:0000256" key="1">
    <source>
        <dbReference type="ARBA" id="ARBA00004651"/>
    </source>
</evidence>
<feature type="transmembrane region" description="Helical" evidence="8">
    <location>
        <begin position="70"/>
        <end position="96"/>
    </location>
</feature>
<feature type="transmembrane region" description="Helical" evidence="8">
    <location>
        <begin position="31"/>
        <end position="50"/>
    </location>
</feature>
<feature type="transmembrane region" description="Helical" evidence="8">
    <location>
        <begin position="148"/>
        <end position="170"/>
    </location>
</feature>
<dbReference type="PANTHER" id="PTHR30614:SF0">
    <property type="entry name" value="L-CYSTINE TRANSPORT SYSTEM PERMEASE PROTEIN TCYL"/>
    <property type="match status" value="1"/>
</dbReference>
<feature type="region of interest" description="Disordered" evidence="9">
    <location>
        <begin position="306"/>
        <end position="338"/>
    </location>
</feature>
<reference evidence="11 12" key="1">
    <citation type="journal article" date="2023" name="Microb. Genom.">
        <title>Mesoterricola silvestris gen. nov., sp. nov., Mesoterricola sediminis sp. nov., Geothrix oryzae sp. nov., Geothrix edaphica sp. nov., Geothrix rubra sp. nov., and Geothrix limicola sp. nov., six novel members of Acidobacteriota isolated from soils.</title>
        <authorList>
            <person name="Weisberg A.J."/>
            <person name="Pearce E."/>
            <person name="Kramer C.G."/>
            <person name="Chang J.H."/>
            <person name="Clarke C.R."/>
        </authorList>
    </citation>
    <scope>NUCLEOTIDE SEQUENCE [LARGE SCALE GENOMIC DNA]</scope>
    <source>
        <strain evidence="11 12">NRRL_B-2795</strain>
    </source>
</reference>
<keyword evidence="5" id="KW-0029">Amino-acid transport</keyword>
<dbReference type="NCBIfam" id="TIGR01726">
    <property type="entry name" value="HEQRo_perm_3TM"/>
    <property type="match status" value="1"/>
</dbReference>
<dbReference type="RefSeq" id="WP_086759799.1">
    <property type="nucleotide sequence ID" value="NZ_JAGJBZ010000001.1"/>
</dbReference>
<dbReference type="CDD" id="cd06261">
    <property type="entry name" value="TM_PBP2"/>
    <property type="match status" value="1"/>
</dbReference>
<dbReference type="Proteomes" id="UP001271723">
    <property type="component" value="Unassembled WGS sequence"/>
</dbReference>
<dbReference type="SUPFAM" id="SSF161098">
    <property type="entry name" value="MetI-like"/>
    <property type="match status" value="1"/>
</dbReference>
<evidence type="ECO:0000313" key="12">
    <source>
        <dbReference type="Proteomes" id="UP001271723"/>
    </source>
</evidence>
<feature type="domain" description="ABC transmembrane type-1" evidence="10">
    <location>
        <begin position="72"/>
        <end position="279"/>
    </location>
</feature>
<protein>
    <submittedName>
        <fullName evidence="11">Amino acid ABC transporter permease</fullName>
    </submittedName>
</protein>
<evidence type="ECO:0000256" key="4">
    <source>
        <dbReference type="ARBA" id="ARBA00022692"/>
    </source>
</evidence>
<comment type="caution">
    <text evidence="11">The sequence shown here is derived from an EMBL/GenBank/DDBJ whole genome shotgun (WGS) entry which is preliminary data.</text>
</comment>
<evidence type="ECO:0000256" key="8">
    <source>
        <dbReference type="RuleBase" id="RU363032"/>
    </source>
</evidence>
<evidence type="ECO:0000313" key="11">
    <source>
        <dbReference type="EMBL" id="MDX2913342.1"/>
    </source>
</evidence>
<sequence length="338" mass="36623">MKAATAPDSTRVDASATPPTDLVRMRHPGRALSALVVLVAAASLGQSALTNDNFEWPVVREYLFHPEIMAGLRTTLILTAVSMTLGIVLGIVLAACRMSENRVLSSLSGAYLWFFRGTPLLVQLIFWFNLSALYPRLSLGVPFGGPEIIGASTNSVLNLWAVAIIGLTLNESAYMAEIVRGGLLSVPRHQSEAAVALGMNRWLTFYRVVLPQALRVIVPPTGNQVIGMLKHSSLVSIIALADLLYSAQLIYSQNFRTIPLLVVISLWYLVCTTVLSYAQGHIERHYGRGVHVGAHRPGGLARLRSLGSRVSRRSRSTDSPAPARRPDSGPTNGQVKIP</sequence>
<feature type="compositionally biased region" description="Polar residues" evidence="9">
    <location>
        <begin position="329"/>
        <end position="338"/>
    </location>
</feature>
<keyword evidence="2 8" id="KW-0813">Transport</keyword>
<keyword evidence="12" id="KW-1185">Reference proteome</keyword>
<evidence type="ECO:0000256" key="6">
    <source>
        <dbReference type="ARBA" id="ARBA00022989"/>
    </source>
</evidence>
<accession>A0ABU4LC34</accession>
<keyword evidence="6 8" id="KW-1133">Transmembrane helix</keyword>